<dbReference type="GO" id="GO:0003824">
    <property type="term" value="F:catalytic activity"/>
    <property type="evidence" value="ECO:0007669"/>
    <property type="project" value="InterPro"/>
</dbReference>
<evidence type="ECO:0000259" key="1">
    <source>
        <dbReference type="SMART" id="SM00470"/>
    </source>
</evidence>
<dbReference type="EMBL" id="FPHH01000156">
    <property type="protein sequence ID" value="SFV70675.1"/>
    <property type="molecule type" value="Genomic_DNA"/>
</dbReference>
<dbReference type="InterPro" id="IPR036086">
    <property type="entry name" value="ParB/Sulfiredoxin_sf"/>
</dbReference>
<organism evidence="2">
    <name type="scientific">hydrothermal vent metagenome</name>
    <dbReference type="NCBI Taxonomy" id="652676"/>
    <lineage>
        <taxon>unclassified sequences</taxon>
        <taxon>metagenomes</taxon>
        <taxon>ecological metagenomes</taxon>
    </lineage>
</organism>
<dbReference type="Gene3D" id="3.90.1530.10">
    <property type="entry name" value="Conserved hypothetical protein from pyrococcus furiosus pfu- 392566-001, ParB domain"/>
    <property type="match status" value="1"/>
</dbReference>
<sequence length="330" mass="38353">MSKSVGLFLGKFQPPHLGHIRTILNIKNKYSRLIIGITEDERILKPKEIQNILIDVFKDFENIEVVIIHGIVEQGTAKLPNDIDVVLSGNHKVLDKLSSRYKTEFVARTEGIGYSATEIRESMLGSKMLSLKNPNINLKMELVKIATLKPLELILPSHLRNIEEMIERDKIVKKPLIVDRKNMIVLDGSHRYAYLYGEGYEYAPVILVDYDDEAIFVGKHLKHRFIKDENFTISKAEVRQRAIHENLYPPRTTRHFFPFRKEDFPIALLELRKGEKRDISHLLENISLLDEMALDRGYINEIDEEIVVIQEYLKEQYETQIKMMESNVAK</sequence>
<dbReference type="NCBIfam" id="TIGR00125">
    <property type="entry name" value="cyt_tran_rel"/>
    <property type="match status" value="1"/>
</dbReference>
<evidence type="ECO:0000313" key="2">
    <source>
        <dbReference type="EMBL" id="SFV70675.1"/>
    </source>
</evidence>
<dbReference type="Gene3D" id="3.40.50.620">
    <property type="entry name" value="HUPs"/>
    <property type="match status" value="1"/>
</dbReference>
<feature type="domain" description="ParB-like N-terminal" evidence="1">
    <location>
        <begin position="141"/>
        <end position="224"/>
    </location>
</feature>
<dbReference type="InterPro" id="IPR014729">
    <property type="entry name" value="Rossmann-like_a/b/a_fold"/>
</dbReference>
<dbReference type="Pfam" id="PF01467">
    <property type="entry name" value="CTP_transf_like"/>
    <property type="match status" value="1"/>
</dbReference>
<dbReference type="SUPFAM" id="SSF52374">
    <property type="entry name" value="Nucleotidylyl transferase"/>
    <property type="match status" value="1"/>
</dbReference>
<dbReference type="InterPro" id="IPR003115">
    <property type="entry name" value="ParB_N"/>
</dbReference>
<reference evidence="2" key="1">
    <citation type="submission" date="2016-10" db="EMBL/GenBank/DDBJ databases">
        <authorList>
            <person name="de Groot N.N."/>
        </authorList>
    </citation>
    <scope>NUCLEOTIDE SEQUENCE</scope>
</reference>
<protein>
    <submittedName>
        <fullName evidence="2">Y4yB</fullName>
    </submittedName>
</protein>
<dbReference type="SUPFAM" id="SSF110849">
    <property type="entry name" value="ParB/Sulfiredoxin"/>
    <property type="match status" value="1"/>
</dbReference>
<dbReference type="SMART" id="SM00470">
    <property type="entry name" value="ParB"/>
    <property type="match status" value="1"/>
</dbReference>
<proteinExistence type="predicted"/>
<dbReference type="AlphaFoldDB" id="A0A1W1CY82"/>
<name>A0A1W1CY82_9ZZZZ</name>
<accession>A0A1W1CY82</accession>
<dbReference type="InterPro" id="IPR004821">
    <property type="entry name" value="Cyt_trans-like"/>
</dbReference>
<gene>
    <name evidence="2" type="ORF">MNB_SM-5-497</name>
</gene>